<dbReference type="PRINTS" id="PR00455">
    <property type="entry name" value="HTHTETR"/>
</dbReference>
<dbReference type="GO" id="GO:0045892">
    <property type="term" value="P:negative regulation of DNA-templated transcription"/>
    <property type="evidence" value="ECO:0007669"/>
    <property type="project" value="UniProtKB-ARBA"/>
</dbReference>
<dbReference type="AlphaFoldDB" id="A0A6G9YAZ2"/>
<keyword evidence="1" id="KW-0805">Transcription regulation</keyword>
<dbReference type="FunFam" id="1.10.10.60:FF:000141">
    <property type="entry name" value="TetR family transcriptional regulator"/>
    <property type="match status" value="1"/>
</dbReference>
<evidence type="ECO:0000259" key="5">
    <source>
        <dbReference type="PROSITE" id="PS50977"/>
    </source>
</evidence>
<evidence type="ECO:0000256" key="1">
    <source>
        <dbReference type="ARBA" id="ARBA00023015"/>
    </source>
</evidence>
<dbReference type="Gene3D" id="1.10.10.60">
    <property type="entry name" value="Homeodomain-like"/>
    <property type="match status" value="1"/>
</dbReference>
<protein>
    <submittedName>
        <fullName evidence="6">TetR family transcriptional regulator</fullName>
    </submittedName>
</protein>
<evidence type="ECO:0000313" key="7">
    <source>
        <dbReference type="Proteomes" id="UP000503540"/>
    </source>
</evidence>
<reference evidence="6 7" key="1">
    <citation type="journal article" date="2019" name="ACS Chem. Biol.">
        <title>Identification and Mobilization of a Cryptic Antibiotic Biosynthesis Gene Locus from a Human-Pathogenic Nocardia Isolate.</title>
        <authorList>
            <person name="Herisse M."/>
            <person name="Ishida K."/>
            <person name="Porter J.L."/>
            <person name="Howden B."/>
            <person name="Hertweck C."/>
            <person name="Stinear T.P."/>
            <person name="Pidot S.J."/>
        </authorList>
    </citation>
    <scope>NUCLEOTIDE SEQUENCE [LARGE SCALE GENOMIC DNA]</scope>
    <source>
        <strain evidence="6 7">AUSMDU00012717</strain>
    </source>
</reference>
<name>A0A6G9YAZ2_9NOCA</name>
<sequence>MAETKAQRGRIDKRSAILEVAFDVFAERGYRQACVQEIANAAGVAKPTVYNHLNDKETLFQETVLAAADAMSAETVAAVDPLRDPGDVRAALTETALRLVRSCAGERGRALRRLANAQSAEFPNLIDEVMRRTTIRLREALSDRLARLVLAGALRQCDPTVAAEHLLALLTGPLEIRTHLGTRKPATAELRAIADAAVDTFLRAYT</sequence>
<keyword evidence="2 4" id="KW-0238">DNA-binding</keyword>
<dbReference type="Pfam" id="PF14246">
    <property type="entry name" value="TetR_C_7"/>
    <property type="match status" value="1"/>
</dbReference>
<evidence type="ECO:0000256" key="4">
    <source>
        <dbReference type="PROSITE-ProRule" id="PRU00335"/>
    </source>
</evidence>
<dbReference type="EMBL" id="CP046172">
    <property type="protein sequence ID" value="QIS10399.1"/>
    <property type="molecule type" value="Genomic_DNA"/>
</dbReference>
<dbReference type="Pfam" id="PF00440">
    <property type="entry name" value="TetR_N"/>
    <property type="match status" value="1"/>
</dbReference>
<organism evidence="6 7">
    <name type="scientific">Nocardia arthritidis</name>
    <dbReference type="NCBI Taxonomy" id="228602"/>
    <lineage>
        <taxon>Bacteria</taxon>
        <taxon>Bacillati</taxon>
        <taxon>Actinomycetota</taxon>
        <taxon>Actinomycetes</taxon>
        <taxon>Mycobacteriales</taxon>
        <taxon>Nocardiaceae</taxon>
        <taxon>Nocardia</taxon>
    </lineage>
</organism>
<evidence type="ECO:0000313" key="6">
    <source>
        <dbReference type="EMBL" id="QIS10399.1"/>
    </source>
</evidence>
<dbReference type="KEGG" id="nah:F5544_12540"/>
<keyword evidence="3" id="KW-0804">Transcription</keyword>
<dbReference type="PANTHER" id="PTHR30055">
    <property type="entry name" value="HTH-TYPE TRANSCRIPTIONAL REGULATOR RUTR"/>
    <property type="match status" value="1"/>
</dbReference>
<dbReference type="InterPro" id="IPR036271">
    <property type="entry name" value="Tet_transcr_reg_TetR-rel_C_sf"/>
</dbReference>
<dbReference type="PROSITE" id="PS50977">
    <property type="entry name" value="HTH_TETR_2"/>
    <property type="match status" value="1"/>
</dbReference>
<evidence type="ECO:0000256" key="2">
    <source>
        <dbReference type="ARBA" id="ARBA00023125"/>
    </source>
</evidence>
<dbReference type="InterPro" id="IPR001647">
    <property type="entry name" value="HTH_TetR"/>
</dbReference>
<gene>
    <name evidence="6" type="ORF">F5544_12540</name>
</gene>
<dbReference type="GO" id="GO:0003700">
    <property type="term" value="F:DNA-binding transcription factor activity"/>
    <property type="evidence" value="ECO:0007669"/>
    <property type="project" value="TreeGrafter"/>
</dbReference>
<evidence type="ECO:0000256" key="3">
    <source>
        <dbReference type="ARBA" id="ARBA00023163"/>
    </source>
</evidence>
<proteinExistence type="predicted"/>
<accession>A0A6G9YAZ2</accession>
<dbReference type="InterPro" id="IPR050109">
    <property type="entry name" value="HTH-type_TetR-like_transc_reg"/>
</dbReference>
<dbReference type="Proteomes" id="UP000503540">
    <property type="component" value="Chromosome"/>
</dbReference>
<feature type="domain" description="HTH tetR-type" evidence="5">
    <location>
        <begin position="11"/>
        <end position="71"/>
    </location>
</feature>
<keyword evidence="7" id="KW-1185">Reference proteome</keyword>
<dbReference type="Gene3D" id="1.10.357.10">
    <property type="entry name" value="Tetracycline Repressor, domain 2"/>
    <property type="match status" value="1"/>
</dbReference>
<dbReference type="GO" id="GO:0000976">
    <property type="term" value="F:transcription cis-regulatory region binding"/>
    <property type="evidence" value="ECO:0007669"/>
    <property type="project" value="TreeGrafter"/>
</dbReference>
<dbReference type="RefSeq" id="WP_167473386.1">
    <property type="nucleotide sequence ID" value="NZ_CP046172.1"/>
</dbReference>
<dbReference type="InterPro" id="IPR039536">
    <property type="entry name" value="TetR_C_Proteobacteria"/>
</dbReference>
<dbReference type="InterPro" id="IPR009057">
    <property type="entry name" value="Homeodomain-like_sf"/>
</dbReference>
<feature type="DNA-binding region" description="H-T-H motif" evidence="4">
    <location>
        <begin position="34"/>
        <end position="53"/>
    </location>
</feature>
<dbReference type="SUPFAM" id="SSF46689">
    <property type="entry name" value="Homeodomain-like"/>
    <property type="match status" value="1"/>
</dbReference>
<dbReference type="PANTHER" id="PTHR30055:SF146">
    <property type="entry name" value="HTH-TYPE TRANSCRIPTIONAL DUAL REGULATOR CECR"/>
    <property type="match status" value="1"/>
</dbReference>
<dbReference type="SUPFAM" id="SSF48498">
    <property type="entry name" value="Tetracyclin repressor-like, C-terminal domain"/>
    <property type="match status" value="1"/>
</dbReference>